<comment type="caution">
    <text evidence="2">The sequence shown here is derived from an EMBL/GenBank/DDBJ whole genome shotgun (WGS) entry which is preliminary data.</text>
</comment>
<organism evidence="2 3">
    <name type="scientific">Endocarpon pusillum</name>
    <dbReference type="NCBI Taxonomy" id="364733"/>
    <lineage>
        <taxon>Eukaryota</taxon>
        <taxon>Fungi</taxon>
        <taxon>Dikarya</taxon>
        <taxon>Ascomycota</taxon>
        <taxon>Pezizomycotina</taxon>
        <taxon>Eurotiomycetes</taxon>
        <taxon>Chaetothyriomycetidae</taxon>
        <taxon>Verrucariales</taxon>
        <taxon>Verrucariaceae</taxon>
        <taxon>Endocarpon</taxon>
    </lineage>
</organism>
<dbReference type="EMBL" id="JAACFV010000146">
    <property type="protein sequence ID" value="KAF7504196.1"/>
    <property type="molecule type" value="Genomic_DNA"/>
</dbReference>
<feature type="region of interest" description="Disordered" evidence="1">
    <location>
        <begin position="86"/>
        <end position="113"/>
    </location>
</feature>
<evidence type="ECO:0000313" key="3">
    <source>
        <dbReference type="Proteomes" id="UP000606974"/>
    </source>
</evidence>
<proteinExistence type="predicted"/>
<keyword evidence="3" id="KW-1185">Reference proteome</keyword>
<feature type="region of interest" description="Disordered" evidence="1">
    <location>
        <begin position="142"/>
        <end position="163"/>
    </location>
</feature>
<gene>
    <name evidence="2" type="ORF">GJ744_002615</name>
</gene>
<sequence>MTIVHAATDGAGNLNILKLWGENFRELHERDAGGQIAPSPFRSLTEIAPFWTGSGNEKAAVVGPVGTLTTCGYGVWPAWTQTIQAKTSPVPRKEQQQQQQDTTTPPTGTPFLRTTPALCSTGSCSYRAPTLLPYRRNVQLSPYHPGHRHSRSATLSTRCFGGA</sequence>
<dbReference type="Proteomes" id="UP000606974">
    <property type="component" value="Unassembled WGS sequence"/>
</dbReference>
<name>A0A8H7ABR5_9EURO</name>
<reference evidence="2" key="1">
    <citation type="submission" date="2020-02" db="EMBL/GenBank/DDBJ databases">
        <authorList>
            <person name="Palmer J.M."/>
        </authorList>
    </citation>
    <scope>NUCLEOTIDE SEQUENCE</scope>
    <source>
        <strain evidence="2">EPUS1.4</strain>
        <tissue evidence="2">Thallus</tissue>
    </source>
</reference>
<accession>A0A8H7ABR5</accession>
<evidence type="ECO:0000313" key="2">
    <source>
        <dbReference type="EMBL" id="KAF7504196.1"/>
    </source>
</evidence>
<feature type="compositionally biased region" description="Low complexity" evidence="1">
    <location>
        <begin position="96"/>
        <end position="113"/>
    </location>
</feature>
<dbReference type="AlphaFoldDB" id="A0A8H7ABR5"/>
<evidence type="ECO:0000256" key="1">
    <source>
        <dbReference type="SAM" id="MobiDB-lite"/>
    </source>
</evidence>
<protein>
    <submittedName>
        <fullName evidence="2">Uncharacterized protein</fullName>
    </submittedName>
</protein>